<dbReference type="InterPro" id="IPR012341">
    <property type="entry name" value="6hp_glycosidase-like_sf"/>
</dbReference>
<dbReference type="InterPro" id="IPR008928">
    <property type="entry name" value="6-hairpin_glycosidase_sf"/>
</dbReference>
<proteinExistence type="predicted"/>
<feature type="signal peptide" evidence="1">
    <location>
        <begin position="1"/>
        <end position="21"/>
    </location>
</feature>
<sequence length="900" mass="102483">MNFKWISRAFIFLLAVLGSNAFSQQAVQVRVEWKEGLSPSGTVQVQHGILRKIERSAGKGKIKANAFQVGSSRRPGILIAVDSARIAHGTEATVVSIQTAKNPFSFFLRDVTASSPIYLPDYGVVVLNAADQRSYREVETAVRSRRTMTKLQRIEAESEVSFSSVEKKVRNMTVPTWLGTSRDFRIFQIAENLTDASQGEASIISPRLSSTALRLAETKNEPVNYLYTYGRGVGVKENVTRQLEQGTLPILHSTLTDDDVVYKSTTFVALEKSPLTQLKGTDFWVADKYSGGHMFTKEQQELVKTKTEKALNPDEETVLFFRVEVLNTGMVPRYAWFKTPRPGTAWWQKFPYRFEETTGFSAFSENRVFCISKLNGKPLPGEEMAILLQPGEKALFDFCIPHRPVSNERATQLARQPFDQRYAESREFWLAKLENAAQIHVPEKRIDEMIQAGLLHLDLITYGNEPNATLAPTIGVYSPIGTESAPIIQYYASVGWNEVAKRSLNYFLDKQHEDGFIQNFNGYMVETGAALWSMGEYFRYTNDREWVEKNKAKLLKSCDYLIAWRNRNKKEELRGRGYGMIAGKVADPEDHFHQFMLNGYAYLGMSRSAEMLASVEPAQSERIRKEADAWKADIRQSFFNSMALSPVVPLGDGTWCPTAPPWTEGAGLRGMYQKRETFWSHGTFTAPDAMLGPMYLVFCEVLDPHEPAAKTLLNYHSELFYQENSAFSQPYYSRHNWMQAKLGMTKPFLSTYYHTFAAHADRETYTFWEHLFKVSSHKTHEEAWFLMETRWMLYLEDGPKLKLFNTIPRQWLEQGKKITLNNVKSYFGPITANVFSEVEKGYITATVSCPDNRKPNEVSIRIPHPTGKKPLKVTGGVYDEQTETVSIKPFSGQAEIRLEY</sequence>
<protein>
    <recommendedName>
        <fullName evidence="4">Alpha-L-rhamnosidase six-hairpin glycosidase domain-containing protein</fullName>
    </recommendedName>
</protein>
<name>A0ABW3QDJ3_9BACT</name>
<evidence type="ECO:0008006" key="4">
    <source>
        <dbReference type="Google" id="ProtNLM"/>
    </source>
</evidence>
<keyword evidence="1" id="KW-0732">Signal</keyword>
<evidence type="ECO:0000313" key="2">
    <source>
        <dbReference type="EMBL" id="MFD1144582.1"/>
    </source>
</evidence>
<comment type="caution">
    <text evidence="2">The sequence shown here is derived from an EMBL/GenBank/DDBJ whole genome shotgun (WGS) entry which is preliminary data.</text>
</comment>
<dbReference type="SUPFAM" id="SSF48208">
    <property type="entry name" value="Six-hairpin glycosidases"/>
    <property type="match status" value="1"/>
</dbReference>
<evidence type="ECO:0000313" key="3">
    <source>
        <dbReference type="Proteomes" id="UP001597116"/>
    </source>
</evidence>
<reference evidence="3" key="1">
    <citation type="journal article" date="2019" name="Int. J. Syst. Evol. Microbiol.">
        <title>The Global Catalogue of Microorganisms (GCM) 10K type strain sequencing project: providing services to taxonomists for standard genome sequencing and annotation.</title>
        <authorList>
            <consortium name="The Broad Institute Genomics Platform"/>
            <consortium name="The Broad Institute Genome Sequencing Center for Infectious Disease"/>
            <person name="Wu L."/>
            <person name="Ma J."/>
        </authorList>
    </citation>
    <scope>NUCLEOTIDE SEQUENCE [LARGE SCALE GENOMIC DNA]</scope>
    <source>
        <strain evidence="3">CCUG 55608</strain>
    </source>
</reference>
<gene>
    <name evidence="2" type="ORF">ACFQ4C_25870</name>
</gene>
<feature type="chain" id="PRO_5045693663" description="Alpha-L-rhamnosidase six-hairpin glycosidase domain-containing protein" evidence="1">
    <location>
        <begin position="22"/>
        <end position="900"/>
    </location>
</feature>
<organism evidence="2 3">
    <name type="scientific">Larkinella insperata</name>
    <dbReference type="NCBI Taxonomy" id="332158"/>
    <lineage>
        <taxon>Bacteria</taxon>
        <taxon>Pseudomonadati</taxon>
        <taxon>Bacteroidota</taxon>
        <taxon>Cytophagia</taxon>
        <taxon>Cytophagales</taxon>
        <taxon>Spirosomataceae</taxon>
        <taxon>Larkinella</taxon>
    </lineage>
</organism>
<dbReference type="Gene3D" id="1.50.10.10">
    <property type="match status" value="1"/>
</dbReference>
<dbReference type="EMBL" id="JBHTLP010000022">
    <property type="protein sequence ID" value="MFD1144582.1"/>
    <property type="molecule type" value="Genomic_DNA"/>
</dbReference>
<keyword evidence="3" id="KW-1185">Reference proteome</keyword>
<evidence type="ECO:0000256" key="1">
    <source>
        <dbReference type="SAM" id="SignalP"/>
    </source>
</evidence>
<dbReference type="RefSeq" id="WP_379885206.1">
    <property type="nucleotide sequence ID" value="NZ_JBHTLP010000022.1"/>
</dbReference>
<dbReference type="Proteomes" id="UP001597116">
    <property type="component" value="Unassembled WGS sequence"/>
</dbReference>
<accession>A0ABW3QDJ3</accession>